<reference evidence="2 3" key="1">
    <citation type="submission" date="2022-01" db="EMBL/GenBank/DDBJ databases">
        <title>A chromosomal length assembly of Cordylochernes scorpioides.</title>
        <authorList>
            <person name="Zeh D."/>
            <person name="Zeh J."/>
        </authorList>
    </citation>
    <scope>NUCLEOTIDE SEQUENCE [LARGE SCALE GENOMIC DNA]</scope>
    <source>
        <strain evidence="2">IN4F17</strain>
        <tissue evidence="2">Whole Body</tissue>
    </source>
</reference>
<protein>
    <submittedName>
        <fullName evidence="2">MLH1</fullName>
    </submittedName>
</protein>
<dbReference type="InterPro" id="IPR032189">
    <property type="entry name" value="Mlh1_C"/>
</dbReference>
<dbReference type="Pfam" id="PF16413">
    <property type="entry name" value="Mlh1_C"/>
    <property type="match status" value="1"/>
</dbReference>
<keyword evidence="3" id="KW-1185">Reference proteome</keyword>
<evidence type="ECO:0000313" key="3">
    <source>
        <dbReference type="Proteomes" id="UP001235939"/>
    </source>
</evidence>
<dbReference type="Proteomes" id="UP001235939">
    <property type="component" value="Chromosome 13"/>
</dbReference>
<accession>A0ABY6L526</accession>
<evidence type="ECO:0000313" key="2">
    <source>
        <dbReference type="EMBL" id="UYV75391.1"/>
    </source>
</evidence>
<name>A0ABY6L526_9ARAC</name>
<evidence type="ECO:0000259" key="1">
    <source>
        <dbReference type="Pfam" id="PF16413"/>
    </source>
</evidence>
<sequence>MSLALVSLVNIPKCDGQLVALPQLLPGYLPDLTRLPLYILRLATLVNWSSEEECFRSFCRHTAAFYSVPSPSSSWVHSTVLWGKKNTHPSLTLENRGVERRLCVFVRVGVPLADGQ</sequence>
<gene>
    <name evidence="2" type="ORF">LAZ67_13000105</name>
</gene>
<organism evidence="2 3">
    <name type="scientific">Cordylochernes scorpioides</name>
    <dbReference type="NCBI Taxonomy" id="51811"/>
    <lineage>
        <taxon>Eukaryota</taxon>
        <taxon>Metazoa</taxon>
        <taxon>Ecdysozoa</taxon>
        <taxon>Arthropoda</taxon>
        <taxon>Chelicerata</taxon>
        <taxon>Arachnida</taxon>
        <taxon>Pseudoscorpiones</taxon>
        <taxon>Cheliferoidea</taxon>
        <taxon>Chernetidae</taxon>
        <taxon>Cordylochernes</taxon>
    </lineage>
</organism>
<proteinExistence type="predicted"/>
<dbReference type="EMBL" id="CP092875">
    <property type="protein sequence ID" value="UYV75391.1"/>
    <property type="molecule type" value="Genomic_DNA"/>
</dbReference>
<feature type="domain" description="DNA mismatch repair protein Mlh1 C-terminal" evidence="1">
    <location>
        <begin position="14"/>
        <end position="71"/>
    </location>
</feature>